<keyword evidence="5" id="KW-1185">Reference proteome</keyword>
<dbReference type="PROSITE" id="PS51915">
    <property type="entry name" value="ZAD"/>
    <property type="match status" value="1"/>
</dbReference>
<gene>
    <name evidence="4" type="ORF">QE152_g22108</name>
</gene>
<feature type="binding site" evidence="1">
    <location>
        <position position="16"/>
    </location>
    <ligand>
        <name>Zn(2+)</name>
        <dbReference type="ChEBI" id="CHEBI:29105"/>
    </ligand>
</feature>
<reference evidence="4 5" key="1">
    <citation type="journal article" date="2024" name="BMC Genomics">
        <title>De novo assembly and annotation of Popillia japonica's genome with initial clues to its potential as an invasive pest.</title>
        <authorList>
            <person name="Cucini C."/>
            <person name="Boschi S."/>
            <person name="Funari R."/>
            <person name="Cardaioli E."/>
            <person name="Iannotti N."/>
            <person name="Marturano G."/>
            <person name="Paoli F."/>
            <person name="Bruttini M."/>
            <person name="Carapelli A."/>
            <person name="Frati F."/>
            <person name="Nardi F."/>
        </authorList>
    </citation>
    <scope>NUCLEOTIDE SEQUENCE [LARGE SCALE GENOMIC DNA]</scope>
    <source>
        <strain evidence="4">DMR45628</strain>
    </source>
</reference>
<dbReference type="GO" id="GO:0008270">
    <property type="term" value="F:zinc ion binding"/>
    <property type="evidence" value="ECO:0007669"/>
    <property type="project" value="UniProtKB-UniRule"/>
</dbReference>
<keyword evidence="1" id="KW-0862">Zinc</keyword>
<dbReference type="GO" id="GO:0005634">
    <property type="term" value="C:nucleus"/>
    <property type="evidence" value="ECO:0007669"/>
    <property type="project" value="InterPro"/>
</dbReference>
<feature type="binding site" evidence="1">
    <location>
        <position position="58"/>
    </location>
    <ligand>
        <name>Zn(2+)</name>
        <dbReference type="ChEBI" id="CHEBI:29105"/>
    </ligand>
</feature>
<dbReference type="SMART" id="SM00868">
    <property type="entry name" value="zf-AD"/>
    <property type="match status" value="1"/>
</dbReference>
<dbReference type="AlphaFoldDB" id="A0AAW1KMZ0"/>
<dbReference type="Pfam" id="PF07776">
    <property type="entry name" value="zf-AD"/>
    <property type="match status" value="1"/>
</dbReference>
<dbReference type="InterPro" id="IPR012934">
    <property type="entry name" value="Znf_AD"/>
</dbReference>
<keyword evidence="1 4" id="KW-0863">Zinc-finger</keyword>
<feature type="binding site" evidence="1">
    <location>
        <position position="13"/>
    </location>
    <ligand>
        <name>Zn(2+)</name>
        <dbReference type="ChEBI" id="CHEBI:29105"/>
    </ligand>
</feature>
<evidence type="ECO:0000313" key="5">
    <source>
        <dbReference type="Proteomes" id="UP001458880"/>
    </source>
</evidence>
<evidence type="ECO:0000313" key="4">
    <source>
        <dbReference type="EMBL" id="KAK9720315.1"/>
    </source>
</evidence>
<protein>
    <submittedName>
        <fullName evidence="4">Zinc-finger associated domain (Zf-AD)</fullName>
    </submittedName>
</protein>
<evidence type="ECO:0000259" key="3">
    <source>
        <dbReference type="PROSITE" id="PS51915"/>
    </source>
</evidence>
<keyword evidence="1" id="KW-0479">Metal-binding</keyword>
<proteinExistence type="predicted"/>
<dbReference type="SUPFAM" id="SSF57716">
    <property type="entry name" value="Glucocorticoid receptor-like (DNA-binding domain)"/>
    <property type="match status" value="1"/>
</dbReference>
<organism evidence="4 5">
    <name type="scientific">Popillia japonica</name>
    <name type="common">Japanese beetle</name>
    <dbReference type="NCBI Taxonomy" id="7064"/>
    <lineage>
        <taxon>Eukaryota</taxon>
        <taxon>Metazoa</taxon>
        <taxon>Ecdysozoa</taxon>
        <taxon>Arthropoda</taxon>
        <taxon>Hexapoda</taxon>
        <taxon>Insecta</taxon>
        <taxon>Pterygota</taxon>
        <taxon>Neoptera</taxon>
        <taxon>Endopterygota</taxon>
        <taxon>Coleoptera</taxon>
        <taxon>Polyphaga</taxon>
        <taxon>Scarabaeiformia</taxon>
        <taxon>Scarabaeidae</taxon>
        <taxon>Rutelinae</taxon>
        <taxon>Popillia</taxon>
    </lineage>
</organism>
<dbReference type="EMBL" id="JASPKY010000211">
    <property type="protein sequence ID" value="KAK9720315.1"/>
    <property type="molecule type" value="Genomic_DNA"/>
</dbReference>
<evidence type="ECO:0000256" key="2">
    <source>
        <dbReference type="SAM" id="MobiDB-lite"/>
    </source>
</evidence>
<feature type="domain" description="ZAD" evidence="3">
    <location>
        <begin position="11"/>
        <end position="85"/>
    </location>
</feature>
<comment type="caution">
    <text evidence="4">The sequence shown here is derived from an EMBL/GenBank/DDBJ whole genome shotgun (WGS) entry which is preliminary data.</text>
</comment>
<sequence>MENQVEEIQRIICRTCLGMPDKYFNIFENFENKSIPNLLLENTTVRVAKGDGFPSNICDSCLNKLFAAIAFKNMAIECDKRLRKHNTANRDQENAEVPIKLEDLTDDVEGCFDSKEIPLINDNITQEIADYDKKPCITNTDSDDDNSENIHNTIGEIDGDDGLEELPLKPDDFHADLHGENGKDVINPDAKKVYLTKKERNSKVVYCKECKRTFGYRYCISRKRSAIVK</sequence>
<evidence type="ECO:0000256" key="1">
    <source>
        <dbReference type="PROSITE-ProRule" id="PRU01263"/>
    </source>
</evidence>
<dbReference type="Gene3D" id="3.40.1800.20">
    <property type="match status" value="1"/>
</dbReference>
<dbReference type="Proteomes" id="UP001458880">
    <property type="component" value="Unassembled WGS sequence"/>
</dbReference>
<name>A0AAW1KMZ0_POPJA</name>
<feature type="binding site" evidence="1">
    <location>
        <position position="61"/>
    </location>
    <ligand>
        <name>Zn(2+)</name>
        <dbReference type="ChEBI" id="CHEBI:29105"/>
    </ligand>
</feature>
<feature type="region of interest" description="Disordered" evidence="2">
    <location>
        <begin position="138"/>
        <end position="164"/>
    </location>
</feature>
<accession>A0AAW1KMZ0</accession>